<evidence type="ECO:0000256" key="2">
    <source>
        <dbReference type="SAM" id="SignalP"/>
    </source>
</evidence>
<feature type="chain" id="PRO_5040741593" evidence="2">
    <location>
        <begin position="19"/>
        <end position="59"/>
    </location>
</feature>
<keyword evidence="4" id="KW-1185">Reference proteome</keyword>
<organism evidence="3 4">
    <name type="scientific">Coemansia guatemalensis</name>
    <dbReference type="NCBI Taxonomy" id="2761395"/>
    <lineage>
        <taxon>Eukaryota</taxon>
        <taxon>Fungi</taxon>
        <taxon>Fungi incertae sedis</taxon>
        <taxon>Zoopagomycota</taxon>
        <taxon>Kickxellomycotina</taxon>
        <taxon>Kickxellomycetes</taxon>
        <taxon>Kickxellales</taxon>
        <taxon>Kickxellaceae</taxon>
        <taxon>Coemansia</taxon>
    </lineage>
</organism>
<reference evidence="3" key="1">
    <citation type="submission" date="2022-07" db="EMBL/GenBank/DDBJ databases">
        <title>Phylogenomic reconstructions and comparative analyses of Kickxellomycotina fungi.</title>
        <authorList>
            <person name="Reynolds N.K."/>
            <person name="Stajich J.E."/>
            <person name="Barry K."/>
            <person name="Grigoriev I.V."/>
            <person name="Crous P."/>
            <person name="Smith M.E."/>
        </authorList>
    </citation>
    <scope>NUCLEOTIDE SEQUENCE</scope>
    <source>
        <strain evidence="3">NRRL 1565</strain>
    </source>
</reference>
<sequence>MQLGYFIFVAAAAAAVAGVPNGHRQNPTESLETRAEPSSKKGSSSGFGIGLGLGLGIHL</sequence>
<dbReference type="EMBL" id="JANBUO010000230">
    <property type="protein sequence ID" value="KAJ2806064.1"/>
    <property type="molecule type" value="Genomic_DNA"/>
</dbReference>
<feature type="region of interest" description="Disordered" evidence="1">
    <location>
        <begin position="19"/>
        <end position="59"/>
    </location>
</feature>
<name>A0A9W8HYF8_9FUNG</name>
<comment type="caution">
    <text evidence="3">The sequence shown here is derived from an EMBL/GenBank/DDBJ whole genome shotgun (WGS) entry which is preliminary data.</text>
</comment>
<evidence type="ECO:0000313" key="3">
    <source>
        <dbReference type="EMBL" id="KAJ2806064.1"/>
    </source>
</evidence>
<protein>
    <submittedName>
        <fullName evidence="3">Uncharacterized protein</fullName>
    </submittedName>
</protein>
<feature type="compositionally biased region" description="Gly residues" evidence="1">
    <location>
        <begin position="45"/>
        <end position="59"/>
    </location>
</feature>
<proteinExistence type="predicted"/>
<dbReference type="Proteomes" id="UP001140094">
    <property type="component" value="Unassembled WGS sequence"/>
</dbReference>
<keyword evidence="2" id="KW-0732">Signal</keyword>
<gene>
    <name evidence="3" type="ORF">H4R20_001835</name>
</gene>
<evidence type="ECO:0000256" key="1">
    <source>
        <dbReference type="SAM" id="MobiDB-lite"/>
    </source>
</evidence>
<accession>A0A9W8HYF8</accession>
<dbReference type="AlphaFoldDB" id="A0A9W8HYF8"/>
<evidence type="ECO:0000313" key="4">
    <source>
        <dbReference type="Proteomes" id="UP001140094"/>
    </source>
</evidence>
<feature type="signal peptide" evidence="2">
    <location>
        <begin position="1"/>
        <end position="18"/>
    </location>
</feature>